<dbReference type="AlphaFoldDB" id="A0AAW7CNV4"/>
<evidence type="ECO:0000313" key="1">
    <source>
        <dbReference type="EMBL" id="MDL5355949.1"/>
    </source>
</evidence>
<comment type="caution">
    <text evidence="1">The sequence shown here is derived from an EMBL/GenBank/DDBJ whole genome shotgun (WGS) entry which is preliminary data.</text>
</comment>
<sequence>MSKSDHDFVNMSQEYELKDWLYRNGFSKKEENFTKLKNIINVKIKENDTSKNITWATLDNSLKNHKTWFSGLAAIGG</sequence>
<proteinExistence type="predicted"/>
<organism evidence="1 2">
    <name type="scientific">Proteus faecis</name>
    <dbReference type="NCBI Taxonomy" id="2050967"/>
    <lineage>
        <taxon>Bacteria</taxon>
        <taxon>Pseudomonadati</taxon>
        <taxon>Pseudomonadota</taxon>
        <taxon>Gammaproteobacteria</taxon>
        <taxon>Enterobacterales</taxon>
        <taxon>Morganellaceae</taxon>
        <taxon>Proteus</taxon>
    </lineage>
</organism>
<gene>
    <name evidence="1" type="ORF">QSH02_13995</name>
</gene>
<dbReference type="RefSeq" id="WP_286039200.1">
    <property type="nucleotide sequence ID" value="NZ_JASVWJ010000007.1"/>
</dbReference>
<evidence type="ECO:0000313" key="2">
    <source>
        <dbReference type="Proteomes" id="UP001224739"/>
    </source>
</evidence>
<name>A0AAW7CNV4_9GAMM</name>
<dbReference type="Proteomes" id="UP001224739">
    <property type="component" value="Unassembled WGS sequence"/>
</dbReference>
<reference evidence="1" key="1">
    <citation type="submission" date="2023-06" db="EMBL/GenBank/DDBJ databases">
        <title>Acute promotion of culturable opportunistic pathogens and persistent increase of antibiotic resistance following antibiotic exposure in mouse gut microbiota.</title>
        <authorList>
            <person name="Li L."/>
            <person name="Wang B."/>
            <person name="Sun Y."/>
            <person name="Wang M."/>
            <person name="Xu H."/>
        </authorList>
    </citation>
    <scope>NUCLEOTIDE SEQUENCE</scope>
    <source>
        <strain evidence="1">EPA10_1</strain>
    </source>
</reference>
<dbReference type="GeneID" id="83613092"/>
<dbReference type="EMBL" id="JASVWL010000011">
    <property type="protein sequence ID" value="MDL5355949.1"/>
    <property type="molecule type" value="Genomic_DNA"/>
</dbReference>
<protein>
    <submittedName>
        <fullName evidence="1">Uncharacterized protein</fullName>
    </submittedName>
</protein>
<accession>A0AAW7CNV4</accession>